<dbReference type="SUPFAM" id="SSF141371">
    <property type="entry name" value="PilZ domain-like"/>
    <property type="match status" value="2"/>
</dbReference>
<gene>
    <name evidence="6" type="ORF">theurythT_18950</name>
</gene>
<dbReference type="Proteomes" id="UP001157133">
    <property type="component" value="Unassembled WGS sequence"/>
</dbReference>
<evidence type="ECO:0000256" key="2">
    <source>
        <dbReference type="ARBA" id="ARBA00022741"/>
    </source>
</evidence>
<comment type="caution">
    <text evidence="6">The sequence shown here is derived from an EMBL/GenBank/DDBJ whole genome shotgun (WGS) entry which is preliminary data.</text>
</comment>
<dbReference type="InterPro" id="IPR009926">
    <property type="entry name" value="T3SS_YcgR_PilZN"/>
</dbReference>
<keyword evidence="2" id="KW-0547">Nucleotide-binding</keyword>
<dbReference type="Pfam" id="PF07238">
    <property type="entry name" value="PilZ"/>
    <property type="match status" value="1"/>
</dbReference>
<keyword evidence="7" id="KW-1185">Reference proteome</keyword>
<name>A0ABQ6H2N8_9GAMM</name>
<evidence type="ECO:0000259" key="4">
    <source>
        <dbReference type="Pfam" id="PF07238"/>
    </source>
</evidence>
<dbReference type="Gene3D" id="2.40.10.220">
    <property type="entry name" value="predicted glycosyltransferase like domains"/>
    <property type="match status" value="1"/>
</dbReference>
<feature type="domain" description="Type III secretion system flagellar brake protein YcgR PilZN" evidence="5">
    <location>
        <begin position="29"/>
        <end position="120"/>
    </location>
</feature>
<dbReference type="InterPro" id="IPR012349">
    <property type="entry name" value="Split_barrel_FMN-bd"/>
</dbReference>
<dbReference type="EMBL" id="BSSU01000009">
    <property type="protein sequence ID" value="GLX82443.1"/>
    <property type="molecule type" value="Genomic_DNA"/>
</dbReference>
<evidence type="ECO:0000256" key="3">
    <source>
        <dbReference type="ARBA" id="ARBA00023143"/>
    </source>
</evidence>
<evidence type="ECO:0000313" key="6">
    <source>
        <dbReference type="EMBL" id="GLX82443.1"/>
    </source>
</evidence>
<accession>A0ABQ6H2N8</accession>
<reference evidence="6 7" key="1">
    <citation type="submission" date="2023-03" db="EMBL/GenBank/DDBJ databases">
        <title>Draft genome sequence of Thalassotalea eurytherma JCM 18482T.</title>
        <authorList>
            <person name="Sawabe T."/>
        </authorList>
    </citation>
    <scope>NUCLEOTIDE SEQUENCE [LARGE SCALE GENOMIC DNA]</scope>
    <source>
        <strain evidence="6 7">JCM 18482</strain>
    </source>
</reference>
<protein>
    <recommendedName>
        <fullName evidence="8">Flagellar brake protein</fullName>
    </recommendedName>
</protein>
<proteinExistence type="predicted"/>
<evidence type="ECO:0000259" key="5">
    <source>
        <dbReference type="Pfam" id="PF12945"/>
    </source>
</evidence>
<organism evidence="6 7">
    <name type="scientific">Thalassotalea eurytherma</name>
    <dbReference type="NCBI Taxonomy" id="1144278"/>
    <lineage>
        <taxon>Bacteria</taxon>
        <taxon>Pseudomonadati</taxon>
        <taxon>Pseudomonadota</taxon>
        <taxon>Gammaproteobacteria</taxon>
        <taxon>Alteromonadales</taxon>
        <taxon>Colwelliaceae</taxon>
        <taxon>Thalassotalea</taxon>
    </lineage>
</organism>
<sequence>MTDLKKGFMASQVDIDTTERLNRNLGLLQPGATVTIDVTTPAGKRGKFRTSFIGYLPKRYVLVQMPDKNKLGNFAQYIYPDTSITVRGLIEGHEGAVVAFVGVIKQTLQIPSRIIVLDFPTKVSLQSLRSAMRVDTYIDIKVGVDKEFWQAKMLDLSINGCQIAVPNADTLLLANDKAISITIENIAGLANVKLDGFICNVRQQVNEVSLGVKFNSEDKDKVAKLLKETVTLEIET</sequence>
<keyword evidence="1" id="KW-0973">c-di-GMP</keyword>
<dbReference type="Gene3D" id="2.30.110.10">
    <property type="entry name" value="Electron Transport, Fmn-binding Protein, Chain A"/>
    <property type="match status" value="1"/>
</dbReference>
<evidence type="ECO:0000313" key="7">
    <source>
        <dbReference type="Proteomes" id="UP001157133"/>
    </source>
</evidence>
<evidence type="ECO:0008006" key="8">
    <source>
        <dbReference type="Google" id="ProtNLM"/>
    </source>
</evidence>
<keyword evidence="3" id="KW-0975">Bacterial flagellum</keyword>
<dbReference type="Pfam" id="PF12945">
    <property type="entry name" value="PilZNR"/>
    <property type="match status" value="1"/>
</dbReference>
<feature type="domain" description="PilZ" evidence="4">
    <location>
        <begin position="128"/>
        <end position="225"/>
    </location>
</feature>
<evidence type="ECO:0000256" key="1">
    <source>
        <dbReference type="ARBA" id="ARBA00022636"/>
    </source>
</evidence>
<dbReference type="RefSeq" id="WP_284207812.1">
    <property type="nucleotide sequence ID" value="NZ_BSSU01000009.1"/>
</dbReference>
<dbReference type="InterPro" id="IPR009875">
    <property type="entry name" value="PilZ_domain"/>
</dbReference>